<dbReference type="AlphaFoldDB" id="A0A8H5HHX6"/>
<dbReference type="InterPro" id="IPR012337">
    <property type="entry name" value="RNaseH-like_sf"/>
</dbReference>
<dbReference type="InterPro" id="IPR036085">
    <property type="entry name" value="PAZ_dom_sf"/>
</dbReference>
<dbReference type="SUPFAM" id="SSF101690">
    <property type="entry name" value="PAZ domain"/>
    <property type="match status" value="1"/>
</dbReference>
<reference evidence="2 3" key="1">
    <citation type="journal article" date="2020" name="ISME J.">
        <title>Uncovering the hidden diversity of litter-decomposition mechanisms in mushroom-forming fungi.</title>
        <authorList>
            <person name="Floudas D."/>
            <person name="Bentzer J."/>
            <person name="Ahren D."/>
            <person name="Johansson T."/>
            <person name="Persson P."/>
            <person name="Tunlid A."/>
        </authorList>
    </citation>
    <scope>NUCLEOTIDE SEQUENCE [LARGE SCALE GENOMIC DNA]</scope>
    <source>
        <strain evidence="2 3">CBS 406.79</strain>
    </source>
</reference>
<dbReference type="Pfam" id="PF02171">
    <property type="entry name" value="Piwi"/>
    <property type="match status" value="1"/>
</dbReference>
<dbReference type="InterPro" id="IPR045246">
    <property type="entry name" value="Piwi_ago-like"/>
</dbReference>
<dbReference type="GO" id="GO:0003676">
    <property type="term" value="F:nucleic acid binding"/>
    <property type="evidence" value="ECO:0007669"/>
    <property type="project" value="InterPro"/>
</dbReference>
<name>A0A8H5HHX6_9AGAR</name>
<dbReference type="InterPro" id="IPR032472">
    <property type="entry name" value="ArgoL2"/>
</dbReference>
<dbReference type="InterPro" id="IPR003165">
    <property type="entry name" value="Piwi"/>
</dbReference>
<dbReference type="Gene3D" id="2.170.260.10">
    <property type="entry name" value="paz domain"/>
    <property type="match status" value="1"/>
</dbReference>
<dbReference type="PANTHER" id="PTHR22891">
    <property type="entry name" value="EUKARYOTIC TRANSLATION INITIATION FACTOR 2C"/>
    <property type="match status" value="1"/>
</dbReference>
<dbReference type="Proteomes" id="UP000518752">
    <property type="component" value="Unassembled WGS sequence"/>
</dbReference>
<evidence type="ECO:0000313" key="2">
    <source>
        <dbReference type="EMBL" id="KAF5383456.1"/>
    </source>
</evidence>
<evidence type="ECO:0000313" key="3">
    <source>
        <dbReference type="Proteomes" id="UP000518752"/>
    </source>
</evidence>
<dbReference type="PROSITE" id="PS50822">
    <property type="entry name" value="PIWI"/>
    <property type="match status" value="1"/>
</dbReference>
<dbReference type="Pfam" id="PF16488">
    <property type="entry name" value="ArgoL2"/>
    <property type="match status" value="1"/>
</dbReference>
<dbReference type="CDD" id="cd04657">
    <property type="entry name" value="Piwi_ago-like"/>
    <property type="match status" value="1"/>
</dbReference>
<dbReference type="InterPro" id="IPR036397">
    <property type="entry name" value="RNaseH_sf"/>
</dbReference>
<feature type="domain" description="Piwi" evidence="1">
    <location>
        <begin position="499"/>
        <end position="820"/>
    </location>
</feature>
<dbReference type="InterPro" id="IPR014811">
    <property type="entry name" value="ArgoL1"/>
</dbReference>
<evidence type="ECO:0000259" key="1">
    <source>
        <dbReference type="PROSITE" id="PS50822"/>
    </source>
</evidence>
<dbReference type="Gene3D" id="3.30.420.10">
    <property type="entry name" value="Ribonuclease H-like superfamily/Ribonuclease H"/>
    <property type="match status" value="1"/>
</dbReference>
<comment type="caution">
    <text evidence="2">The sequence shown here is derived from an EMBL/GenBank/DDBJ whole genome shotgun (WGS) entry which is preliminary data.</text>
</comment>
<dbReference type="Gene3D" id="3.40.50.2300">
    <property type="match status" value="1"/>
</dbReference>
<dbReference type="OrthoDB" id="10252740at2759"/>
<dbReference type="SUPFAM" id="SSF53098">
    <property type="entry name" value="Ribonuclease H-like"/>
    <property type="match status" value="1"/>
</dbReference>
<protein>
    <recommendedName>
        <fullName evidence="1">Piwi domain-containing protein</fullName>
    </recommendedName>
</protein>
<organism evidence="2 3">
    <name type="scientific">Collybiopsis confluens</name>
    <dbReference type="NCBI Taxonomy" id="2823264"/>
    <lineage>
        <taxon>Eukaryota</taxon>
        <taxon>Fungi</taxon>
        <taxon>Dikarya</taxon>
        <taxon>Basidiomycota</taxon>
        <taxon>Agaricomycotina</taxon>
        <taxon>Agaricomycetes</taxon>
        <taxon>Agaricomycetidae</taxon>
        <taxon>Agaricales</taxon>
        <taxon>Marasmiineae</taxon>
        <taxon>Omphalotaceae</taxon>
        <taxon>Collybiopsis</taxon>
    </lineage>
</organism>
<sequence>MKPQFKGVGGKEIILGGEKGSEIIQRLQARIRPDMFPNPGAFDGKKNLYATQSFNFSTQLVSADSSPLLYAHHFQFDYAVQFLVPWERDQIQSTEKSVEVRIARVRAVDISVLGRLLDGEEQGNPEAIGPGTNIASSLNMLQLFLQAAPRCMAAGALHKGKSTYIQWHRDFPQSSHQKRLDENLRPLKLLDGLFQSVRPTIGNLIVNIDLSVGVVVPRMPLEELCARYLRLRDARDFRNLSRADYDKLRHFLRDVKITIVSQQHSSKTKARRIRGLIQDVGSQTFDKQGYTVTVRDHFLELHQKDIQRGTLGVLVGQHEMFPIFSCHVPEQLYKSKLNPDQIREVLSFVPQKPADRLGRIRAGWQNLGYGNSPYLTDAKIQINSNPLSITGRILPAPSIQYGPQLKPYLISLDRRPGSWDVMNRVLFSPFQIPYVMFLNLTGGNATRDMGQFREQLLGTMKDRGITITSTSSIVDDNGADIGKTIPIIASKLNAPKKLLLIAILPDSAAELYASVKRAGDIELGVPTQCVRWNNKLLGCIRNNKGLDQYLNNLILKINARCGGINHVPSSHAMSYLSNSPTMIIGADVSHPSPGSAAPSFASLVSEAKYTGQISMQSSRQEIIESLPELMSNALNMFFKENEGRLPERIFFFRDGVSEGEFETVREHELNNIKKMLDRKFHPHKRPAITFIVVGKRHHFRFFPKHQDADRSGNCPSGFVVDRGTIVAADFDFDSQKVVSGIEHPVYSDFYLQSQPGLKGTSIPAHYTVIEDENLEGDADKLQAVAYALCHSYQRSTRSVKIPAPVYYADLVCRRAKFHFSSQYSSHLDGLSDAASDEQPNIMRDFKQLHPDLHKTMHFM</sequence>
<keyword evidence="3" id="KW-1185">Reference proteome</keyword>
<gene>
    <name evidence="2" type="ORF">D9757_006175</name>
</gene>
<dbReference type="SMART" id="SM00950">
    <property type="entry name" value="Piwi"/>
    <property type="match status" value="1"/>
</dbReference>
<proteinExistence type="predicted"/>
<accession>A0A8H5HHX6</accession>
<dbReference type="Pfam" id="PF08699">
    <property type="entry name" value="ArgoL1"/>
    <property type="match status" value="1"/>
</dbReference>
<dbReference type="EMBL" id="JAACJN010000047">
    <property type="protein sequence ID" value="KAF5383456.1"/>
    <property type="molecule type" value="Genomic_DNA"/>
</dbReference>